<dbReference type="AlphaFoldDB" id="A0A7S2DYH6"/>
<evidence type="ECO:0000313" key="2">
    <source>
        <dbReference type="EMBL" id="CAD9468076.1"/>
    </source>
</evidence>
<reference evidence="2" key="1">
    <citation type="submission" date="2021-01" db="EMBL/GenBank/DDBJ databases">
        <authorList>
            <person name="Corre E."/>
            <person name="Pelletier E."/>
            <person name="Niang G."/>
            <person name="Scheremetjew M."/>
            <person name="Finn R."/>
            <person name="Kale V."/>
            <person name="Holt S."/>
            <person name="Cochrane G."/>
            <person name="Meng A."/>
            <person name="Brown T."/>
            <person name="Cohen L."/>
        </authorList>
    </citation>
    <scope>NUCLEOTIDE SEQUENCE</scope>
    <source>
        <strain evidence="2">CCMP826</strain>
    </source>
</reference>
<evidence type="ECO:0000256" key="1">
    <source>
        <dbReference type="SAM" id="Phobius"/>
    </source>
</evidence>
<dbReference type="EMBL" id="HBGV01001095">
    <property type="protein sequence ID" value="CAD9468076.1"/>
    <property type="molecule type" value="Transcribed_RNA"/>
</dbReference>
<organism evidence="2">
    <name type="scientific">Helicotheca tamesis</name>
    <dbReference type="NCBI Taxonomy" id="374047"/>
    <lineage>
        <taxon>Eukaryota</taxon>
        <taxon>Sar</taxon>
        <taxon>Stramenopiles</taxon>
        <taxon>Ochrophyta</taxon>
        <taxon>Bacillariophyta</taxon>
        <taxon>Mediophyceae</taxon>
        <taxon>Lithodesmiophycidae</taxon>
        <taxon>Lithodesmiales</taxon>
        <taxon>Lithodesmiaceae</taxon>
        <taxon>Helicotheca</taxon>
    </lineage>
</organism>
<sequence length="196" mass="21971">MGVEYGSTEIKELIDQSGEGELSTEADNVYMPRRTTCHVLFILVSTATVIASACLAISQAFPDLSVGFLHNVLRVYIFIFCLLFILTELELKWFMDRMPSLQNWILKGWIYSFVGVIGAEEATSVQVQGLMSEKFNSQAAGNAVSIFIRASSWAMAVCGALYFLMGLLCMKGLRDKHRRQYEAKFEESKLPDQTVV</sequence>
<keyword evidence="1" id="KW-0472">Membrane</keyword>
<feature type="transmembrane region" description="Helical" evidence="1">
    <location>
        <begin position="39"/>
        <end position="61"/>
    </location>
</feature>
<gene>
    <name evidence="2" type="ORF">HTAM1171_LOCUS666</name>
</gene>
<feature type="transmembrane region" description="Helical" evidence="1">
    <location>
        <begin position="67"/>
        <end position="87"/>
    </location>
</feature>
<keyword evidence="1" id="KW-0812">Transmembrane</keyword>
<proteinExistence type="predicted"/>
<feature type="transmembrane region" description="Helical" evidence="1">
    <location>
        <begin position="108"/>
        <end position="127"/>
    </location>
</feature>
<feature type="transmembrane region" description="Helical" evidence="1">
    <location>
        <begin position="147"/>
        <end position="170"/>
    </location>
</feature>
<accession>A0A7S2DYH6</accession>
<name>A0A7S2DYH6_9STRA</name>
<protein>
    <submittedName>
        <fullName evidence="2">Uncharacterized protein</fullName>
    </submittedName>
</protein>
<keyword evidence="1" id="KW-1133">Transmembrane helix</keyword>